<feature type="signal peptide" evidence="4">
    <location>
        <begin position="1"/>
        <end position="20"/>
    </location>
</feature>
<dbReference type="SMART" id="SM00408">
    <property type="entry name" value="IGc2"/>
    <property type="match status" value="2"/>
</dbReference>
<dbReference type="InterPro" id="IPR003599">
    <property type="entry name" value="Ig_sub"/>
</dbReference>
<dbReference type="SUPFAM" id="SSF48726">
    <property type="entry name" value="Immunoglobulin"/>
    <property type="match status" value="3"/>
</dbReference>
<feature type="region of interest" description="Disordered" evidence="3">
    <location>
        <begin position="24"/>
        <end position="44"/>
    </location>
</feature>
<dbReference type="Pfam" id="PF13927">
    <property type="entry name" value="Ig_3"/>
    <property type="match status" value="2"/>
</dbReference>
<feature type="domain" description="Ig-like" evidence="5">
    <location>
        <begin position="237"/>
        <end position="325"/>
    </location>
</feature>
<feature type="domain" description="Fibronectin type-III" evidence="6">
    <location>
        <begin position="327"/>
        <end position="441"/>
    </location>
</feature>
<protein>
    <submittedName>
        <fullName evidence="8">Lachesin</fullName>
    </submittedName>
</protein>
<dbReference type="OrthoDB" id="6159398at2759"/>
<dbReference type="GO" id="GO:0005886">
    <property type="term" value="C:plasma membrane"/>
    <property type="evidence" value="ECO:0007669"/>
    <property type="project" value="TreeGrafter"/>
</dbReference>
<evidence type="ECO:0000259" key="5">
    <source>
        <dbReference type="PROSITE" id="PS50835"/>
    </source>
</evidence>
<dbReference type="GO" id="GO:0008046">
    <property type="term" value="F:axon guidance receptor activity"/>
    <property type="evidence" value="ECO:0007669"/>
    <property type="project" value="TreeGrafter"/>
</dbReference>
<dbReference type="Gene3D" id="2.60.40.10">
    <property type="entry name" value="Immunoglobulins"/>
    <property type="match status" value="4"/>
</dbReference>
<dbReference type="PANTHER" id="PTHR45080">
    <property type="entry name" value="CONTACTIN 5"/>
    <property type="match status" value="1"/>
</dbReference>
<evidence type="ECO:0000313" key="8">
    <source>
        <dbReference type="RefSeq" id="XP_047735621.1"/>
    </source>
</evidence>
<dbReference type="InterPro" id="IPR007110">
    <property type="entry name" value="Ig-like_dom"/>
</dbReference>
<dbReference type="PROSITE" id="PS50835">
    <property type="entry name" value="IG_LIKE"/>
    <property type="match status" value="2"/>
</dbReference>
<dbReference type="InterPro" id="IPR013783">
    <property type="entry name" value="Ig-like_fold"/>
</dbReference>
<dbReference type="KEGG" id="hazt:108667419"/>
<dbReference type="SMART" id="SM00060">
    <property type="entry name" value="FN3"/>
    <property type="match status" value="1"/>
</dbReference>
<dbReference type="GeneID" id="108667419"/>
<proteinExistence type="predicted"/>
<dbReference type="Proteomes" id="UP000694843">
    <property type="component" value="Unplaced"/>
</dbReference>
<dbReference type="InterPro" id="IPR036116">
    <property type="entry name" value="FN3_sf"/>
</dbReference>
<name>A0A979FFD7_HYAAZ</name>
<dbReference type="InterPro" id="IPR036179">
    <property type="entry name" value="Ig-like_dom_sf"/>
</dbReference>
<dbReference type="PROSITE" id="PS50853">
    <property type="entry name" value="FN3"/>
    <property type="match status" value="1"/>
</dbReference>
<dbReference type="CDD" id="cd00096">
    <property type="entry name" value="Ig"/>
    <property type="match status" value="1"/>
</dbReference>
<keyword evidence="2" id="KW-0393">Immunoglobulin domain</keyword>
<dbReference type="InterPro" id="IPR050958">
    <property type="entry name" value="Cell_Adh-Cytoskel_Orgn"/>
</dbReference>
<dbReference type="InterPro" id="IPR003961">
    <property type="entry name" value="FN3_dom"/>
</dbReference>
<accession>A0A979FFD7</accession>
<evidence type="ECO:0000256" key="1">
    <source>
        <dbReference type="ARBA" id="ARBA00023157"/>
    </source>
</evidence>
<dbReference type="GO" id="GO:0043025">
    <property type="term" value="C:neuronal cell body"/>
    <property type="evidence" value="ECO:0007669"/>
    <property type="project" value="TreeGrafter"/>
</dbReference>
<dbReference type="RefSeq" id="XP_047735621.1">
    <property type="nucleotide sequence ID" value="XM_047879665.1"/>
</dbReference>
<feature type="chain" id="PRO_5037539310" evidence="4">
    <location>
        <begin position="21"/>
        <end position="489"/>
    </location>
</feature>
<dbReference type="AlphaFoldDB" id="A0A979FFD7"/>
<gene>
    <name evidence="8" type="primary">LOC108667419</name>
</gene>
<keyword evidence="1" id="KW-1015">Disulfide bond</keyword>
<dbReference type="SMART" id="SM00409">
    <property type="entry name" value="IG"/>
    <property type="match status" value="3"/>
</dbReference>
<dbReference type="CDD" id="cd00063">
    <property type="entry name" value="FN3"/>
    <property type="match status" value="1"/>
</dbReference>
<dbReference type="FunFam" id="2.60.40.10:FF:000032">
    <property type="entry name" value="palladin isoform X1"/>
    <property type="match status" value="1"/>
</dbReference>
<evidence type="ECO:0000256" key="3">
    <source>
        <dbReference type="SAM" id="MobiDB-lite"/>
    </source>
</evidence>
<dbReference type="InterPro" id="IPR003598">
    <property type="entry name" value="Ig_sub2"/>
</dbReference>
<evidence type="ECO:0000313" key="7">
    <source>
        <dbReference type="Proteomes" id="UP000694843"/>
    </source>
</evidence>
<dbReference type="OMA" id="IYWFKKD"/>
<dbReference type="GO" id="GO:0050808">
    <property type="term" value="P:synapse organization"/>
    <property type="evidence" value="ECO:0007669"/>
    <property type="project" value="TreeGrafter"/>
</dbReference>
<feature type="domain" description="Ig-like" evidence="5">
    <location>
        <begin position="147"/>
        <end position="234"/>
    </location>
</feature>
<dbReference type="GO" id="GO:0030424">
    <property type="term" value="C:axon"/>
    <property type="evidence" value="ECO:0007669"/>
    <property type="project" value="TreeGrafter"/>
</dbReference>
<evidence type="ECO:0000256" key="4">
    <source>
        <dbReference type="SAM" id="SignalP"/>
    </source>
</evidence>
<evidence type="ECO:0000259" key="6">
    <source>
        <dbReference type="PROSITE" id="PS50853"/>
    </source>
</evidence>
<organism evidence="7 8">
    <name type="scientific">Hyalella azteca</name>
    <name type="common">Amphipod</name>
    <dbReference type="NCBI Taxonomy" id="294128"/>
    <lineage>
        <taxon>Eukaryota</taxon>
        <taxon>Metazoa</taxon>
        <taxon>Ecdysozoa</taxon>
        <taxon>Arthropoda</taxon>
        <taxon>Crustacea</taxon>
        <taxon>Multicrustacea</taxon>
        <taxon>Malacostraca</taxon>
        <taxon>Eumalacostraca</taxon>
        <taxon>Peracarida</taxon>
        <taxon>Amphipoda</taxon>
        <taxon>Senticaudata</taxon>
        <taxon>Talitrida</taxon>
        <taxon>Talitroidea</taxon>
        <taxon>Hyalellidae</taxon>
        <taxon>Hyalella</taxon>
    </lineage>
</organism>
<sequence>MPSVCAAIVAFSLTIGLTGSTVERFDGEEGGSSSQSVYSEYDDEDPPTFALGSQAFTVAVGDTFTIPCDIINQGRHLLVIHHINTKGKKLLLSAGEMKLVRTERVQIDPTGVTIYDAQRQDAGFYNCSLPTAGKFILQHKLDVLYPPSVNSSSPPVQQAVLGQRLELFCNADGNPRPEIDWTFEGGALPAGAAVNQAGHLVIERVDRRVEGKYVCTADNGIGNDSYVTLEVVVEFPPEIITEKSVVRTGAGDQLELVCLARGRPSPRVSWTRKGQSVDHATHSTVADDVYRSTLVIRPMTEQDFGNYVCTAQNIHGQKSVVVQMTGLPQQPNLTGVAGGGKENSYTLTWETESYCPIVAYKIVFGRVQQKSAEVNGSTEKNVHEITVEMDVGTENGNTHPAMSHILNDLDASTEYEAIVKVKNRYGWSAESDKFCFATSSASPVHRSTSRSVGGAGERSSAAVSLLLPLLAAASACQRCRGFCGRITSP</sequence>
<reference evidence="8" key="1">
    <citation type="submission" date="2025-08" db="UniProtKB">
        <authorList>
            <consortium name="RefSeq"/>
        </authorList>
    </citation>
    <scope>IDENTIFICATION</scope>
    <source>
        <tissue evidence="8">Whole organism</tissue>
    </source>
</reference>
<dbReference type="SUPFAM" id="SSF49265">
    <property type="entry name" value="Fibronectin type III"/>
    <property type="match status" value="1"/>
</dbReference>
<keyword evidence="4" id="KW-0732">Signal</keyword>
<dbReference type="PANTHER" id="PTHR45080:SF33">
    <property type="entry name" value="IG-LIKE DOMAIN-CONTAINING PROTEIN"/>
    <property type="match status" value="1"/>
</dbReference>
<dbReference type="GO" id="GO:0007156">
    <property type="term" value="P:homophilic cell adhesion via plasma membrane adhesion molecules"/>
    <property type="evidence" value="ECO:0007669"/>
    <property type="project" value="TreeGrafter"/>
</dbReference>
<evidence type="ECO:0000256" key="2">
    <source>
        <dbReference type="ARBA" id="ARBA00023319"/>
    </source>
</evidence>
<keyword evidence="7" id="KW-1185">Reference proteome</keyword>